<dbReference type="Proteomes" id="UP000198415">
    <property type="component" value="Unassembled WGS sequence"/>
</dbReference>
<organism evidence="2 3">
    <name type="scientific">Actinoplanes regularis</name>
    <dbReference type="NCBI Taxonomy" id="52697"/>
    <lineage>
        <taxon>Bacteria</taxon>
        <taxon>Bacillati</taxon>
        <taxon>Actinomycetota</taxon>
        <taxon>Actinomycetes</taxon>
        <taxon>Micromonosporales</taxon>
        <taxon>Micromonosporaceae</taxon>
        <taxon>Actinoplanes</taxon>
    </lineage>
</organism>
<keyword evidence="3" id="KW-1185">Reference proteome</keyword>
<proteinExistence type="predicted"/>
<evidence type="ECO:0000256" key="1">
    <source>
        <dbReference type="SAM" id="Coils"/>
    </source>
</evidence>
<gene>
    <name evidence="2" type="ORF">SAMN06264365_105373</name>
</gene>
<dbReference type="RefSeq" id="WP_143232381.1">
    <property type="nucleotide sequence ID" value="NZ_BOMU01000035.1"/>
</dbReference>
<sequence length="94" mass="10959">MTEPTEQEMLRAAAALGPFVRRWHLPLNPEDMDEIAYAVLRYARTDNDPDEIVVAVEQQIDQHESRARQLLEAMQAQIDRRRREQGRGSDDQSR</sequence>
<dbReference type="OrthoDB" id="9936558at2"/>
<feature type="coiled-coil region" evidence="1">
    <location>
        <begin position="53"/>
        <end position="84"/>
    </location>
</feature>
<evidence type="ECO:0000313" key="3">
    <source>
        <dbReference type="Proteomes" id="UP000198415"/>
    </source>
</evidence>
<accession>A0A238Z254</accession>
<reference evidence="2 3" key="1">
    <citation type="submission" date="2017-06" db="EMBL/GenBank/DDBJ databases">
        <authorList>
            <person name="Kim H.J."/>
            <person name="Triplett B.A."/>
        </authorList>
    </citation>
    <scope>NUCLEOTIDE SEQUENCE [LARGE SCALE GENOMIC DNA]</scope>
    <source>
        <strain evidence="2 3">DSM 43151</strain>
    </source>
</reference>
<name>A0A238Z254_9ACTN</name>
<protein>
    <submittedName>
        <fullName evidence="2">Uncharacterized protein</fullName>
    </submittedName>
</protein>
<evidence type="ECO:0000313" key="2">
    <source>
        <dbReference type="EMBL" id="SNR77466.1"/>
    </source>
</evidence>
<dbReference type="EMBL" id="FZNR01000005">
    <property type="protein sequence ID" value="SNR77466.1"/>
    <property type="molecule type" value="Genomic_DNA"/>
</dbReference>
<dbReference type="AlphaFoldDB" id="A0A238Z254"/>
<keyword evidence="1" id="KW-0175">Coiled coil</keyword>